<dbReference type="Proteomes" id="UP000324222">
    <property type="component" value="Unassembled WGS sequence"/>
</dbReference>
<gene>
    <name evidence="1" type="ORF">E2C01_094591</name>
</gene>
<dbReference type="AlphaFoldDB" id="A0A5B7JSS9"/>
<organism evidence="1 2">
    <name type="scientific">Portunus trituberculatus</name>
    <name type="common">Swimming crab</name>
    <name type="synonym">Neptunus trituberculatus</name>
    <dbReference type="NCBI Taxonomy" id="210409"/>
    <lineage>
        <taxon>Eukaryota</taxon>
        <taxon>Metazoa</taxon>
        <taxon>Ecdysozoa</taxon>
        <taxon>Arthropoda</taxon>
        <taxon>Crustacea</taxon>
        <taxon>Multicrustacea</taxon>
        <taxon>Malacostraca</taxon>
        <taxon>Eumalacostraca</taxon>
        <taxon>Eucarida</taxon>
        <taxon>Decapoda</taxon>
        <taxon>Pleocyemata</taxon>
        <taxon>Brachyura</taxon>
        <taxon>Eubrachyura</taxon>
        <taxon>Portunoidea</taxon>
        <taxon>Portunidae</taxon>
        <taxon>Portuninae</taxon>
        <taxon>Portunus</taxon>
    </lineage>
</organism>
<sequence length="81" mass="9478">MPRLRPVLEVVKTQIQENTKVAVIEVITEKEDLARDAEDKKKSFVIFGMKEKKNPNKLTREREERELVKTVIKRVNASTQE</sequence>
<name>A0A5B7JSS9_PORTR</name>
<evidence type="ECO:0000313" key="2">
    <source>
        <dbReference type="Proteomes" id="UP000324222"/>
    </source>
</evidence>
<evidence type="ECO:0000313" key="1">
    <source>
        <dbReference type="EMBL" id="MPC99192.1"/>
    </source>
</evidence>
<keyword evidence="2" id="KW-1185">Reference proteome</keyword>
<reference evidence="1 2" key="1">
    <citation type="submission" date="2019-05" db="EMBL/GenBank/DDBJ databases">
        <title>Another draft genome of Portunus trituberculatus and its Hox gene families provides insights of decapod evolution.</title>
        <authorList>
            <person name="Jeong J.-H."/>
            <person name="Song I."/>
            <person name="Kim S."/>
            <person name="Choi T."/>
            <person name="Kim D."/>
            <person name="Ryu S."/>
            <person name="Kim W."/>
        </authorList>
    </citation>
    <scope>NUCLEOTIDE SEQUENCE [LARGE SCALE GENOMIC DNA]</scope>
    <source>
        <tissue evidence="1">Muscle</tissue>
    </source>
</reference>
<comment type="caution">
    <text evidence="1">The sequence shown here is derived from an EMBL/GenBank/DDBJ whole genome shotgun (WGS) entry which is preliminary data.</text>
</comment>
<protein>
    <submittedName>
        <fullName evidence="1">Uncharacterized protein</fullName>
    </submittedName>
</protein>
<proteinExistence type="predicted"/>
<dbReference type="EMBL" id="VSRR010117340">
    <property type="protein sequence ID" value="MPC99192.1"/>
    <property type="molecule type" value="Genomic_DNA"/>
</dbReference>
<accession>A0A5B7JSS9</accession>